<dbReference type="STRING" id="7234.B4GNH7"/>
<proteinExistence type="inferred from homology"/>
<protein>
    <recommendedName>
        <fullName evidence="5">Sex-regulated protein janus-A</fullName>
    </recommendedName>
</protein>
<keyword evidence="3" id="KW-0221">Differentiation</keyword>
<dbReference type="SUPFAM" id="SSF143724">
    <property type="entry name" value="PHP14-like"/>
    <property type="match status" value="1"/>
</dbReference>
<sequence length="124" mass="13934">MSDQDLAKIPLVDIDEEGIFKYILIRVTGKETADGTEPSKLVVRGYADCEWHADIYERTQGTIKGTGLDTECLGGGRIEHNPEKKYLKVYGHSTGYGKADHAESKRVLLTKYKNYEIETSDEGY</sequence>
<keyword evidence="9" id="KW-1185">Reference proteome</keyword>
<evidence type="ECO:0000313" key="8">
    <source>
        <dbReference type="EMBL" id="EDW39303.1"/>
    </source>
</evidence>
<comment type="function">
    <text evidence="1">JanA and janB regulate somatic sex differentiation.</text>
</comment>
<dbReference type="eggNOG" id="ENOG502S4DR">
    <property type="taxonomic scope" value="Eukaryota"/>
</dbReference>
<evidence type="ECO:0000313" key="9">
    <source>
        <dbReference type="Proteomes" id="UP000008744"/>
    </source>
</evidence>
<dbReference type="PANTHER" id="PTHR12258:SF5">
    <property type="entry name" value="BCDNA.GH02250-RELATED"/>
    <property type="match status" value="1"/>
</dbReference>
<dbReference type="GO" id="GO:0007548">
    <property type="term" value="P:sex differentiation"/>
    <property type="evidence" value="ECO:0007669"/>
    <property type="project" value="UniProtKB-KW"/>
</dbReference>
<dbReference type="HOGENOM" id="CLU_120717_0_0_1"/>
<feature type="active site" description="Proton acceptor" evidence="6">
    <location>
        <position position="52"/>
    </location>
</feature>
<dbReference type="EMBL" id="CH479186">
    <property type="protein sequence ID" value="EDW39303.1"/>
    <property type="molecule type" value="Genomic_DNA"/>
</dbReference>
<dbReference type="SMR" id="B4GNH7"/>
<name>B4GNH7_DROPE</name>
<reference evidence="8 9" key="1">
    <citation type="journal article" date="2007" name="Nature">
        <title>Evolution of genes and genomes on the Drosophila phylogeny.</title>
        <authorList>
            <consortium name="Drosophila 12 Genomes Consortium"/>
            <person name="Clark A.G."/>
            <person name="Eisen M.B."/>
            <person name="Smith D.R."/>
            <person name="Bergman C.M."/>
            <person name="Oliver B."/>
            <person name="Markow T.A."/>
            <person name="Kaufman T.C."/>
            <person name="Kellis M."/>
            <person name="Gelbart W."/>
            <person name="Iyer V.N."/>
            <person name="Pollard D.A."/>
            <person name="Sackton T.B."/>
            <person name="Larracuente A.M."/>
            <person name="Singh N.D."/>
            <person name="Abad J.P."/>
            <person name="Abt D.N."/>
            <person name="Adryan B."/>
            <person name="Aguade M."/>
            <person name="Akashi H."/>
            <person name="Anderson W.W."/>
            <person name="Aquadro C.F."/>
            <person name="Ardell D.H."/>
            <person name="Arguello R."/>
            <person name="Artieri C.G."/>
            <person name="Barbash D.A."/>
            <person name="Barker D."/>
            <person name="Barsanti P."/>
            <person name="Batterham P."/>
            <person name="Batzoglou S."/>
            <person name="Begun D."/>
            <person name="Bhutkar A."/>
            <person name="Blanco E."/>
            <person name="Bosak S.A."/>
            <person name="Bradley R.K."/>
            <person name="Brand A.D."/>
            <person name="Brent M.R."/>
            <person name="Brooks A.N."/>
            <person name="Brown R.H."/>
            <person name="Butlin R.K."/>
            <person name="Caggese C."/>
            <person name="Calvi B.R."/>
            <person name="Bernardo de Carvalho A."/>
            <person name="Caspi A."/>
            <person name="Castrezana S."/>
            <person name="Celniker S.E."/>
            <person name="Chang J.L."/>
            <person name="Chapple C."/>
            <person name="Chatterji S."/>
            <person name="Chinwalla A."/>
            <person name="Civetta A."/>
            <person name="Clifton S.W."/>
            <person name="Comeron J.M."/>
            <person name="Costello J.C."/>
            <person name="Coyne J.A."/>
            <person name="Daub J."/>
            <person name="David R.G."/>
            <person name="Delcher A.L."/>
            <person name="Delehaunty K."/>
            <person name="Do C.B."/>
            <person name="Ebling H."/>
            <person name="Edwards K."/>
            <person name="Eickbush T."/>
            <person name="Evans J.D."/>
            <person name="Filipski A."/>
            <person name="Findeiss S."/>
            <person name="Freyhult E."/>
            <person name="Fulton L."/>
            <person name="Fulton R."/>
            <person name="Garcia A.C."/>
            <person name="Gardiner A."/>
            <person name="Garfield D.A."/>
            <person name="Garvin B.E."/>
            <person name="Gibson G."/>
            <person name="Gilbert D."/>
            <person name="Gnerre S."/>
            <person name="Godfrey J."/>
            <person name="Good R."/>
            <person name="Gotea V."/>
            <person name="Gravely B."/>
            <person name="Greenberg A.J."/>
            <person name="Griffiths-Jones S."/>
            <person name="Gross S."/>
            <person name="Guigo R."/>
            <person name="Gustafson E.A."/>
            <person name="Haerty W."/>
            <person name="Hahn M.W."/>
            <person name="Halligan D.L."/>
            <person name="Halpern A.L."/>
            <person name="Halter G.M."/>
            <person name="Han M.V."/>
            <person name="Heger A."/>
            <person name="Hillier L."/>
            <person name="Hinrichs A.S."/>
            <person name="Holmes I."/>
            <person name="Hoskins R.A."/>
            <person name="Hubisz M.J."/>
            <person name="Hultmark D."/>
            <person name="Huntley M.A."/>
            <person name="Jaffe D.B."/>
            <person name="Jagadeeshan S."/>
            <person name="Jeck W.R."/>
            <person name="Johnson J."/>
            <person name="Jones C.D."/>
            <person name="Jordan W.C."/>
            <person name="Karpen G.H."/>
            <person name="Kataoka E."/>
            <person name="Keightley P.D."/>
            <person name="Kheradpour P."/>
            <person name="Kirkness E.F."/>
            <person name="Koerich L.B."/>
            <person name="Kristiansen K."/>
            <person name="Kudrna D."/>
            <person name="Kulathinal R.J."/>
            <person name="Kumar S."/>
            <person name="Kwok R."/>
            <person name="Lander E."/>
            <person name="Langley C.H."/>
            <person name="Lapoint R."/>
            <person name="Lazzaro B.P."/>
            <person name="Lee S.J."/>
            <person name="Levesque L."/>
            <person name="Li R."/>
            <person name="Lin C.F."/>
            <person name="Lin M.F."/>
            <person name="Lindblad-Toh K."/>
            <person name="Llopart A."/>
            <person name="Long M."/>
            <person name="Low L."/>
            <person name="Lozovsky E."/>
            <person name="Lu J."/>
            <person name="Luo M."/>
            <person name="Machado C.A."/>
            <person name="Makalowski W."/>
            <person name="Marzo M."/>
            <person name="Matsuda M."/>
            <person name="Matzkin L."/>
            <person name="McAllister B."/>
            <person name="McBride C.S."/>
            <person name="McKernan B."/>
            <person name="McKernan K."/>
            <person name="Mendez-Lago M."/>
            <person name="Minx P."/>
            <person name="Mollenhauer M.U."/>
            <person name="Montooth K."/>
            <person name="Mount S.M."/>
            <person name="Mu X."/>
            <person name="Myers E."/>
            <person name="Negre B."/>
            <person name="Newfeld S."/>
            <person name="Nielsen R."/>
            <person name="Noor M.A."/>
            <person name="O'Grady P."/>
            <person name="Pachter L."/>
            <person name="Papaceit M."/>
            <person name="Parisi M.J."/>
            <person name="Parisi M."/>
            <person name="Parts L."/>
            <person name="Pedersen J.S."/>
            <person name="Pesole G."/>
            <person name="Phillippy A.M."/>
            <person name="Ponting C.P."/>
            <person name="Pop M."/>
            <person name="Porcelli D."/>
            <person name="Powell J.R."/>
            <person name="Prohaska S."/>
            <person name="Pruitt K."/>
            <person name="Puig M."/>
            <person name="Quesneville H."/>
            <person name="Ram K.R."/>
            <person name="Rand D."/>
            <person name="Rasmussen M.D."/>
            <person name="Reed L.K."/>
            <person name="Reenan R."/>
            <person name="Reily A."/>
            <person name="Remington K.A."/>
            <person name="Rieger T.T."/>
            <person name="Ritchie M.G."/>
            <person name="Robin C."/>
            <person name="Rogers Y.H."/>
            <person name="Rohde C."/>
            <person name="Rozas J."/>
            <person name="Rubenfield M.J."/>
            <person name="Ruiz A."/>
            <person name="Russo S."/>
            <person name="Salzberg S.L."/>
            <person name="Sanchez-Gracia A."/>
            <person name="Saranga D.J."/>
            <person name="Sato H."/>
            <person name="Schaeffer S.W."/>
            <person name="Schatz M.C."/>
            <person name="Schlenke T."/>
            <person name="Schwartz R."/>
            <person name="Segarra C."/>
            <person name="Singh R.S."/>
            <person name="Sirot L."/>
            <person name="Sirota M."/>
            <person name="Sisneros N.B."/>
            <person name="Smith C.D."/>
            <person name="Smith T.F."/>
            <person name="Spieth J."/>
            <person name="Stage D.E."/>
            <person name="Stark A."/>
            <person name="Stephan W."/>
            <person name="Strausberg R.L."/>
            <person name="Strempel S."/>
            <person name="Sturgill D."/>
            <person name="Sutton G."/>
            <person name="Sutton G.G."/>
            <person name="Tao W."/>
            <person name="Teichmann S."/>
            <person name="Tobari Y.N."/>
            <person name="Tomimura Y."/>
            <person name="Tsolas J.M."/>
            <person name="Valente V.L."/>
            <person name="Venter E."/>
            <person name="Venter J.C."/>
            <person name="Vicario S."/>
            <person name="Vieira F.G."/>
            <person name="Vilella A.J."/>
            <person name="Villasante A."/>
            <person name="Walenz B."/>
            <person name="Wang J."/>
            <person name="Wasserman M."/>
            <person name="Watts T."/>
            <person name="Wilson D."/>
            <person name="Wilson R.K."/>
            <person name="Wing R.A."/>
            <person name="Wolfner M.F."/>
            <person name="Wong A."/>
            <person name="Wong G.K."/>
            <person name="Wu C.I."/>
            <person name="Wu G."/>
            <person name="Yamamoto D."/>
            <person name="Yang H.P."/>
            <person name="Yang S.P."/>
            <person name="Yorke J.A."/>
            <person name="Yoshida K."/>
            <person name="Zdobnov E."/>
            <person name="Zhang P."/>
            <person name="Zhang Y."/>
            <person name="Zimin A.V."/>
            <person name="Baldwin J."/>
            <person name="Abdouelleil A."/>
            <person name="Abdulkadir J."/>
            <person name="Abebe A."/>
            <person name="Abera B."/>
            <person name="Abreu J."/>
            <person name="Acer S.C."/>
            <person name="Aftuck L."/>
            <person name="Alexander A."/>
            <person name="An P."/>
            <person name="Anderson E."/>
            <person name="Anderson S."/>
            <person name="Arachi H."/>
            <person name="Azer M."/>
            <person name="Bachantsang P."/>
            <person name="Barry A."/>
            <person name="Bayul T."/>
            <person name="Berlin A."/>
            <person name="Bessette D."/>
            <person name="Bloom T."/>
            <person name="Blye J."/>
            <person name="Boguslavskiy L."/>
            <person name="Bonnet C."/>
            <person name="Boukhgalter B."/>
            <person name="Bourzgui I."/>
            <person name="Brown A."/>
            <person name="Cahill P."/>
            <person name="Channer S."/>
            <person name="Cheshatsang Y."/>
            <person name="Chuda L."/>
            <person name="Citroen M."/>
            <person name="Collymore A."/>
            <person name="Cooke P."/>
            <person name="Costello M."/>
            <person name="D'Aco K."/>
            <person name="Daza R."/>
            <person name="De Haan G."/>
            <person name="DeGray S."/>
            <person name="DeMaso C."/>
            <person name="Dhargay N."/>
            <person name="Dooley K."/>
            <person name="Dooley E."/>
            <person name="Doricent M."/>
            <person name="Dorje P."/>
            <person name="Dorjee K."/>
            <person name="Dupes A."/>
            <person name="Elong R."/>
            <person name="Falk J."/>
            <person name="Farina A."/>
            <person name="Faro S."/>
            <person name="Ferguson D."/>
            <person name="Fisher S."/>
            <person name="Foley C.D."/>
            <person name="Franke A."/>
            <person name="Friedrich D."/>
            <person name="Gadbois L."/>
            <person name="Gearin G."/>
            <person name="Gearin C.R."/>
            <person name="Giannoukos G."/>
            <person name="Goode T."/>
            <person name="Graham J."/>
            <person name="Grandbois E."/>
            <person name="Grewal S."/>
            <person name="Gyaltsen K."/>
            <person name="Hafez N."/>
            <person name="Hagos B."/>
            <person name="Hall J."/>
            <person name="Henson C."/>
            <person name="Hollinger A."/>
            <person name="Honan T."/>
            <person name="Huard M.D."/>
            <person name="Hughes L."/>
            <person name="Hurhula B."/>
            <person name="Husby M.E."/>
            <person name="Kamat A."/>
            <person name="Kanga B."/>
            <person name="Kashin S."/>
            <person name="Khazanovich D."/>
            <person name="Kisner P."/>
            <person name="Lance K."/>
            <person name="Lara M."/>
            <person name="Lee W."/>
            <person name="Lennon N."/>
            <person name="Letendre F."/>
            <person name="LeVine R."/>
            <person name="Lipovsky A."/>
            <person name="Liu X."/>
            <person name="Liu J."/>
            <person name="Liu S."/>
            <person name="Lokyitsang T."/>
            <person name="Lokyitsang Y."/>
            <person name="Lubonja R."/>
            <person name="Lui A."/>
            <person name="MacDonald P."/>
            <person name="Magnisalis V."/>
            <person name="Maru K."/>
            <person name="Matthews C."/>
            <person name="McCusker W."/>
            <person name="McDonough S."/>
            <person name="Mehta T."/>
            <person name="Meldrim J."/>
            <person name="Meneus L."/>
            <person name="Mihai O."/>
            <person name="Mihalev A."/>
            <person name="Mihova T."/>
            <person name="Mittelman R."/>
            <person name="Mlenga V."/>
            <person name="Montmayeur A."/>
            <person name="Mulrain L."/>
            <person name="Navidi A."/>
            <person name="Naylor J."/>
            <person name="Negash T."/>
            <person name="Nguyen T."/>
            <person name="Nguyen N."/>
            <person name="Nicol R."/>
            <person name="Norbu C."/>
            <person name="Norbu N."/>
            <person name="Novod N."/>
            <person name="O'Neill B."/>
            <person name="Osman S."/>
            <person name="Markiewicz E."/>
            <person name="Oyono O.L."/>
            <person name="Patti C."/>
            <person name="Phunkhang P."/>
            <person name="Pierre F."/>
            <person name="Priest M."/>
            <person name="Raghuraman S."/>
            <person name="Rege F."/>
            <person name="Reyes R."/>
            <person name="Rise C."/>
            <person name="Rogov P."/>
            <person name="Ross K."/>
            <person name="Ryan E."/>
            <person name="Settipalli S."/>
            <person name="Shea T."/>
            <person name="Sherpa N."/>
            <person name="Shi L."/>
            <person name="Shih D."/>
            <person name="Sparrow T."/>
            <person name="Spaulding J."/>
            <person name="Stalker J."/>
            <person name="Stange-Thomann N."/>
            <person name="Stavropoulos S."/>
            <person name="Stone C."/>
            <person name="Strader C."/>
            <person name="Tesfaye S."/>
            <person name="Thomson T."/>
            <person name="Thoulutsang Y."/>
            <person name="Thoulutsang D."/>
            <person name="Topham K."/>
            <person name="Topping I."/>
            <person name="Tsamla T."/>
            <person name="Vassiliev H."/>
            <person name="Vo A."/>
            <person name="Wangchuk T."/>
            <person name="Wangdi T."/>
            <person name="Weiand M."/>
            <person name="Wilkinson J."/>
            <person name="Wilson A."/>
            <person name="Yadav S."/>
            <person name="Young G."/>
            <person name="Yu Q."/>
            <person name="Zembek L."/>
            <person name="Zhong D."/>
            <person name="Zimmer A."/>
            <person name="Zwirko Z."/>
            <person name="Jaffe D.B."/>
            <person name="Alvarez P."/>
            <person name="Brockman W."/>
            <person name="Butler J."/>
            <person name="Chin C."/>
            <person name="Gnerre S."/>
            <person name="Grabherr M."/>
            <person name="Kleber M."/>
            <person name="Mauceli E."/>
            <person name="MacCallum I."/>
        </authorList>
    </citation>
    <scope>NUCLEOTIDE SEQUENCE [LARGE SCALE GENOMIC DNA]</scope>
    <source>
        <strain evidence="9">MSH-3 / Tucson 14011-0111.49</strain>
    </source>
</reference>
<evidence type="ECO:0000256" key="4">
    <source>
        <dbReference type="ARBA" id="ARBA00022928"/>
    </source>
</evidence>
<evidence type="ECO:0000256" key="2">
    <source>
        <dbReference type="ARBA" id="ARBA00010971"/>
    </source>
</evidence>
<gene>
    <name evidence="8" type="primary">Dper\GL13482</name>
    <name evidence="8" type="ORF">Dper_GL13482</name>
</gene>
<comment type="similarity">
    <text evidence="2">Belongs to the janus family.</text>
</comment>
<dbReference type="OMA" id="VRGYSWA"/>
<dbReference type="GO" id="GO:0005829">
    <property type="term" value="C:cytosol"/>
    <property type="evidence" value="ECO:0007669"/>
    <property type="project" value="TreeGrafter"/>
</dbReference>
<organism evidence="9">
    <name type="scientific">Drosophila persimilis</name>
    <name type="common">Fruit fly</name>
    <dbReference type="NCBI Taxonomy" id="7234"/>
    <lineage>
        <taxon>Eukaryota</taxon>
        <taxon>Metazoa</taxon>
        <taxon>Ecdysozoa</taxon>
        <taxon>Arthropoda</taxon>
        <taxon>Hexapoda</taxon>
        <taxon>Insecta</taxon>
        <taxon>Pterygota</taxon>
        <taxon>Neoptera</taxon>
        <taxon>Endopterygota</taxon>
        <taxon>Diptera</taxon>
        <taxon>Brachycera</taxon>
        <taxon>Muscomorpha</taxon>
        <taxon>Ephydroidea</taxon>
        <taxon>Drosophilidae</taxon>
        <taxon>Drosophila</taxon>
        <taxon>Sophophora</taxon>
    </lineage>
</organism>
<feature type="binding site" evidence="7">
    <location>
        <position position="21"/>
    </location>
    <ligand>
        <name>substrate</name>
    </ligand>
</feature>
<evidence type="ECO:0000256" key="1">
    <source>
        <dbReference type="ARBA" id="ARBA00002508"/>
    </source>
</evidence>
<dbReference type="GO" id="GO:0101006">
    <property type="term" value="F:protein histidine phosphatase activity"/>
    <property type="evidence" value="ECO:0007669"/>
    <property type="project" value="TreeGrafter"/>
</dbReference>
<dbReference type="KEGG" id="dpe:6594972"/>
<dbReference type="GO" id="GO:0030154">
    <property type="term" value="P:cell differentiation"/>
    <property type="evidence" value="ECO:0007669"/>
    <property type="project" value="UniProtKB-KW"/>
</dbReference>
<evidence type="ECO:0000256" key="6">
    <source>
        <dbReference type="PIRSR" id="PIRSR607702-1"/>
    </source>
</evidence>
<dbReference type="Pfam" id="PF05005">
    <property type="entry name" value="Ocnus"/>
    <property type="match status" value="1"/>
</dbReference>
<dbReference type="PhylomeDB" id="B4GNH7"/>
<dbReference type="AlphaFoldDB" id="B4GNH7"/>
<dbReference type="InterPro" id="IPR038596">
    <property type="entry name" value="Janus_sf"/>
</dbReference>
<dbReference type="Gene3D" id="3.50.20.20">
    <property type="entry name" value="Janus/Ocnus"/>
    <property type="match status" value="1"/>
</dbReference>
<evidence type="ECO:0000256" key="5">
    <source>
        <dbReference type="ARBA" id="ARBA00068494"/>
    </source>
</evidence>
<dbReference type="PANTHER" id="PTHR12258">
    <property type="entry name" value="JANUS-A/JANUS-B"/>
    <property type="match status" value="1"/>
</dbReference>
<dbReference type="Proteomes" id="UP000008744">
    <property type="component" value="Unassembled WGS sequence"/>
</dbReference>
<evidence type="ECO:0000256" key="7">
    <source>
        <dbReference type="PIRSR" id="PIRSR607702-2"/>
    </source>
</evidence>
<dbReference type="InterPro" id="IPR007702">
    <property type="entry name" value="Janus"/>
</dbReference>
<evidence type="ECO:0000256" key="3">
    <source>
        <dbReference type="ARBA" id="ARBA00022782"/>
    </source>
</evidence>
<accession>B4GNH7</accession>
<dbReference type="FunFam" id="3.50.20.20:FF:000001">
    <property type="entry name" value="14 kDa phosphohistidine phosphatase"/>
    <property type="match status" value="1"/>
</dbReference>
<keyword evidence="4" id="KW-0726">Sexual differentiation</keyword>
<dbReference type="OrthoDB" id="10249612at2759"/>